<dbReference type="GO" id="GO:0034194">
    <property type="term" value="P:D-galactonate catabolic process"/>
    <property type="evidence" value="ECO:0007669"/>
    <property type="project" value="InterPro"/>
</dbReference>
<evidence type="ECO:0000313" key="1">
    <source>
        <dbReference type="EMBL" id="MTW11140.1"/>
    </source>
</evidence>
<name>A0A6L6QG98_9BURK</name>
<proteinExistence type="predicted"/>
<dbReference type="InterPro" id="IPR007729">
    <property type="entry name" value="DGOK"/>
</dbReference>
<evidence type="ECO:0000313" key="2">
    <source>
        <dbReference type="Proteomes" id="UP000472320"/>
    </source>
</evidence>
<reference evidence="1 2" key="1">
    <citation type="submission" date="2019-11" db="EMBL/GenBank/DDBJ databases">
        <title>Type strains purchased from KCTC, JCM and DSMZ.</title>
        <authorList>
            <person name="Lu H."/>
        </authorList>
    </citation>
    <scope>NUCLEOTIDE SEQUENCE [LARGE SCALE GENOMIC DNA]</scope>
    <source>
        <strain evidence="1 2">JCM 31587</strain>
    </source>
</reference>
<dbReference type="GO" id="GO:0008671">
    <property type="term" value="F:2-dehydro-3-deoxygalactonokinase activity"/>
    <property type="evidence" value="ECO:0007669"/>
    <property type="project" value="InterPro"/>
</dbReference>
<dbReference type="AlphaFoldDB" id="A0A6L6QG98"/>
<dbReference type="OrthoDB" id="256574at2"/>
<keyword evidence="1" id="KW-0808">Transferase</keyword>
<dbReference type="InterPro" id="IPR042257">
    <property type="entry name" value="DGOK_C"/>
</dbReference>
<keyword evidence="2" id="KW-1185">Reference proteome</keyword>
<dbReference type="EMBL" id="WNKX01000007">
    <property type="protein sequence ID" value="MTW11140.1"/>
    <property type="molecule type" value="Genomic_DNA"/>
</dbReference>
<protein>
    <submittedName>
        <fullName evidence="1">2-dehydro-3-deoxygalactonokinase</fullName>
    </submittedName>
</protein>
<dbReference type="Proteomes" id="UP000472320">
    <property type="component" value="Unassembled WGS sequence"/>
</dbReference>
<dbReference type="Pfam" id="PF05035">
    <property type="entry name" value="DGOK"/>
    <property type="match status" value="1"/>
</dbReference>
<keyword evidence="1" id="KW-0418">Kinase</keyword>
<comment type="caution">
    <text evidence="1">The sequence shown here is derived from an EMBL/GenBank/DDBJ whole genome shotgun (WGS) entry which is preliminary data.</text>
</comment>
<accession>A0A6L6QG98</accession>
<sequence>MVDTACLLGIDWGTSNRRAYVISAGGQCLHKHEDAQGALAVDGHFPESLRALRELLGVDALVPVVMSGMVGSAMGWQEVAYLDSSVALGRLPETLVPVSGAPGCYIVPGYCHRSHGGVDVMRGEETQLLGAVALQHGDGWYVLPGTHSKWVELNSGVIQCLSTYITGELFAALRRGGTLAPLMDGGEDDAALREGAGRALDGEALSHTLFEARARVVAGDAPASATRSYVSGLLIGTEFAARREGSEGEMPALHLLAAEGLETPYLQVAQMLGYSTHLINPDQAYCAALARFVEVL</sequence>
<organism evidence="1 2">
    <name type="scientific">Massilia eburnea</name>
    <dbReference type="NCBI Taxonomy" id="1776165"/>
    <lineage>
        <taxon>Bacteria</taxon>
        <taxon>Pseudomonadati</taxon>
        <taxon>Pseudomonadota</taxon>
        <taxon>Betaproteobacteria</taxon>
        <taxon>Burkholderiales</taxon>
        <taxon>Oxalobacteraceae</taxon>
        <taxon>Telluria group</taxon>
        <taxon>Massilia</taxon>
    </lineage>
</organism>
<dbReference type="Gene3D" id="3.30.420.310">
    <property type="entry name" value="2-keto-3-deoxy-galactonokinase, C-terminal domain"/>
    <property type="match status" value="1"/>
</dbReference>
<gene>
    <name evidence="1" type="ORF">GM658_11045</name>
</gene>
<dbReference type="RefSeq" id="WP_155454105.1">
    <property type="nucleotide sequence ID" value="NZ_WNKX01000007.1"/>
</dbReference>
<dbReference type="InterPro" id="IPR042258">
    <property type="entry name" value="DGOK_N"/>
</dbReference>
<dbReference type="Gene3D" id="3.30.420.300">
    <property type="entry name" value="2-keto-3-deoxy-galactonokinase, substrate binding domain"/>
    <property type="match status" value="1"/>
</dbReference>